<dbReference type="PANTHER" id="PTHR12110">
    <property type="entry name" value="HYDROXYPYRUVATE ISOMERASE"/>
    <property type="match status" value="1"/>
</dbReference>
<comment type="caution">
    <text evidence="2">The sequence shown here is derived from an EMBL/GenBank/DDBJ whole genome shotgun (WGS) entry which is preliminary data.</text>
</comment>
<dbReference type="GO" id="GO:0016853">
    <property type="term" value="F:isomerase activity"/>
    <property type="evidence" value="ECO:0007669"/>
    <property type="project" value="UniProtKB-KW"/>
</dbReference>
<dbReference type="InterPro" id="IPR013022">
    <property type="entry name" value="Xyl_isomerase-like_TIM-brl"/>
</dbReference>
<dbReference type="AlphaFoldDB" id="A0A3D9INS4"/>
<dbReference type="PANTHER" id="PTHR12110:SF53">
    <property type="entry name" value="BLR5974 PROTEIN"/>
    <property type="match status" value="1"/>
</dbReference>
<dbReference type="Proteomes" id="UP000256977">
    <property type="component" value="Unassembled WGS sequence"/>
</dbReference>
<dbReference type="InterPro" id="IPR050312">
    <property type="entry name" value="IolE/XylAMocC-like"/>
</dbReference>
<evidence type="ECO:0000259" key="1">
    <source>
        <dbReference type="Pfam" id="PF01261"/>
    </source>
</evidence>
<dbReference type="Pfam" id="PF01261">
    <property type="entry name" value="AP_endonuc_2"/>
    <property type="match status" value="1"/>
</dbReference>
<feature type="domain" description="Xylose isomerase-like TIM barrel" evidence="1">
    <location>
        <begin position="48"/>
        <end position="254"/>
    </location>
</feature>
<name>A0A3D9INS4_9BACL</name>
<protein>
    <submittedName>
        <fullName evidence="2">Sugar phosphate isomerase/epimerase</fullName>
    </submittedName>
</protein>
<proteinExistence type="predicted"/>
<dbReference type="EMBL" id="QRDZ01000026">
    <property type="protein sequence ID" value="RED63443.1"/>
    <property type="molecule type" value="Genomic_DNA"/>
</dbReference>
<sequence>MSYLSVSTWSLHRLLGPLRWTSWDAEAGEHRTNEEPQPEVLSLLELPREAARRGYAAVEICHFHFPSKGSAYLKSLRQAFADAAVSFDTLLLDYGDPSTTDEARQAADGRLFREWIDIASQCGAKRIRIVAGEAQPSDEQAIRKSAQTLRELAEYASDRGVRVVTENFKALTSTGESCAKLLNQAGDAVGMITDFGNYKGEAKYDEIAMTAPRSSSVHAKPVYDENGEPDEAELIRCLEAVRGTSYDGAFVLIYDGPGDMWDGLERTKRIVAPFV</sequence>
<gene>
    <name evidence="2" type="ORF">DFP98_126119</name>
</gene>
<evidence type="ECO:0000313" key="2">
    <source>
        <dbReference type="EMBL" id="RED63443.1"/>
    </source>
</evidence>
<organism evidence="2 3">
    <name type="scientific">Cohnella phaseoli</name>
    <dbReference type="NCBI Taxonomy" id="456490"/>
    <lineage>
        <taxon>Bacteria</taxon>
        <taxon>Bacillati</taxon>
        <taxon>Bacillota</taxon>
        <taxon>Bacilli</taxon>
        <taxon>Bacillales</taxon>
        <taxon>Paenibacillaceae</taxon>
        <taxon>Cohnella</taxon>
    </lineage>
</organism>
<dbReference type="OrthoDB" id="9794305at2"/>
<dbReference type="SUPFAM" id="SSF51658">
    <property type="entry name" value="Xylose isomerase-like"/>
    <property type="match status" value="1"/>
</dbReference>
<evidence type="ECO:0000313" key="3">
    <source>
        <dbReference type="Proteomes" id="UP000256977"/>
    </source>
</evidence>
<reference evidence="2 3" key="1">
    <citation type="submission" date="2018-07" db="EMBL/GenBank/DDBJ databases">
        <title>Genomic Encyclopedia of Type Strains, Phase III (KMG-III): the genomes of soil and plant-associated and newly described type strains.</title>
        <authorList>
            <person name="Whitman W."/>
        </authorList>
    </citation>
    <scope>NUCLEOTIDE SEQUENCE [LARGE SCALE GENOMIC DNA]</scope>
    <source>
        <strain evidence="2 3">CECT 7287</strain>
    </source>
</reference>
<keyword evidence="2" id="KW-0413">Isomerase</keyword>
<dbReference type="InterPro" id="IPR036237">
    <property type="entry name" value="Xyl_isomerase-like_sf"/>
</dbReference>
<accession>A0A3D9INS4</accession>
<dbReference type="RefSeq" id="WP_116063802.1">
    <property type="nucleotide sequence ID" value="NZ_QRDZ01000026.1"/>
</dbReference>
<dbReference type="Gene3D" id="3.20.20.150">
    <property type="entry name" value="Divalent-metal-dependent TIM barrel enzymes"/>
    <property type="match status" value="1"/>
</dbReference>
<keyword evidence="3" id="KW-1185">Reference proteome</keyword>